<dbReference type="InterPro" id="IPR002464">
    <property type="entry name" value="DNA/RNA_helicase_DEAH_CS"/>
</dbReference>
<evidence type="ECO:0000259" key="13">
    <source>
        <dbReference type="PROSITE" id="PS51194"/>
    </source>
</evidence>
<keyword evidence="4" id="KW-0547">Nucleotide-binding</keyword>
<comment type="catalytic activity">
    <reaction evidence="10">
        <text>ATP + H2O = ADP + phosphate + H(+)</text>
        <dbReference type="Rhea" id="RHEA:13065"/>
        <dbReference type="ChEBI" id="CHEBI:15377"/>
        <dbReference type="ChEBI" id="CHEBI:15378"/>
        <dbReference type="ChEBI" id="CHEBI:30616"/>
        <dbReference type="ChEBI" id="CHEBI:43474"/>
        <dbReference type="ChEBI" id="CHEBI:456216"/>
        <dbReference type="EC" id="3.6.4.13"/>
    </reaction>
</comment>
<dbReference type="EMBL" id="HE575319">
    <property type="protein sequence ID" value="CCC91149.1"/>
    <property type="molecule type" value="Genomic_DNA"/>
</dbReference>
<feature type="compositionally biased region" description="Basic and acidic residues" evidence="11">
    <location>
        <begin position="454"/>
        <end position="474"/>
    </location>
</feature>
<evidence type="ECO:0000256" key="5">
    <source>
        <dbReference type="ARBA" id="ARBA00022801"/>
    </source>
</evidence>
<dbReference type="AlphaFoldDB" id="G0UP38"/>
<feature type="region of interest" description="Disordered" evidence="11">
    <location>
        <begin position="493"/>
        <end position="512"/>
    </location>
</feature>
<dbReference type="Pfam" id="PF00270">
    <property type="entry name" value="DEAD"/>
    <property type="match status" value="1"/>
</dbReference>
<dbReference type="Pfam" id="PF00271">
    <property type="entry name" value="Helicase_C"/>
    <property type="match status" value="1"/>
</dbReference>
<dbReference type="GO" id="GO:0000462">
    <property type="term" value="P:maturation of SSU-rRNA from tricistronic rRNA transcript (SSU-rRNA, 5.8S rRNA, LSU-rRNA)"/>
    <property type="evidence" value="ECO:0007669"/>
    <property type="project" value="TreeGrafter"/>
</dbReference>
<keyword evidence="8" id="KW-0694">RNA-binding</keyword>
<evidence type="ECO:0000259" key="12">
    <source>
        <dbReference type="PROSITE" id="PS51192"/>
    </source>
</evidence>
<dbReference type="InterPro" id="IPR027417">
    <property type="entry name" value="P-loop_NTPase"/>
</dbReference>
<evidence type="ECO:0000256" key="10">
    <source>
        <dbReference type="ARBA" id="ARBA00047984"/>
    </source>
</evidence>
<gene>
    <name evidence="14" type="ORF">TCIL3000_6_4050</name>
</gene>
<reference evidence="14" key="1">
    <citation type="journal article" date="2012" name="Proc. Natl. Acad. Sci. U.S.A.">
        <title>Antigenic diversity is generated by distinct evolutionary mechanisms in African trypanosome species.</title>
        <authorList>
            <person name="Jackson A.P."/>
            <person name="Berry A."/>
            <person name="Aslett M."/>
            <person name="Allison H.C."/>
            <person name="Burton P."/>
            <person name="Vavrova-Anderson J."/>
            <person name="Brown R."/>
            <person name="Browne H."/>
            <person name="Corton N."/>
            <person name="Hauser H."/>
            <person name="Gamble J."/>
            <person name="Gilderthorp R."/>
            <person name="Marcello L."/>
            <person name="McQuillan J."/>
            <person name="Otto T.D."/>
            <person name="Quail M.A."/>
            <person name="Sanders M.J."/>
            <person name="van Tonder A."/>
            <person name="Ginger M.L."/>
            <person name="Field M.C."/>
            <person name="Barry J.D."/>
            <person name="Hertz-Fowler C."/>
            <person name="Berriman M."/>
        </authorList>
    </citation>
    <scope>NUCLEOTIDE SEQUENCE</scope>
    <source>
        <strain evidence="14">IL3000</strain>
    </source>
</reference>
<dbReference type="InterPro" id="IPR001650">
    <property type="entry name" value="Helicase_C-like"/>
</dbReference>
<comment type="subcellular location">
    <subcellularLocation>
        <location evidence="1">Nucleus</location>
        <location evidence="1">Nucleolus</location>
    </subcellularLocation>
</comment>
<dbReference type="InterPro" id="IPR048333">
    <property type="entry name" value="HA2_WH"/>
</dbReference>
<keyword evidence="7" id="KW-0067">ATP-binding</keyword>
<organism evidence="14">
    <name type="scientific">Trypanosoma congolense (strain IL3000)</name>
    <dbReference type="NCBI Taxonomy" id="1068625"/>
    <lineage>
        <taxon>Eukaryota</taxon>
        <taxon>Discoba</taxon>
        <taxon>Euglenozoa</taxon>
        <taxon>Kinetoplastea</taxon>
        <taxon>Metakinetoplastina</taxon>
        <taxon>Trypanosomatida</taxon>
        <taxon>Trypanosomatidae</taxon>
        <taxon>Trypanosoma</taxon>
        <taxon>Nannomonas</taxon>
    </lineage>
</organism>
<evidence type="ECO:0000256" key="8">
    <source>
        <dbReference type="ARBA" id="ARBA00022884"/>
    </source>
</evidence>
<dbReference type="InterPro" id="IPR007502">
    <property type="entry name" value="Helicase-assoc_dom"/>
</dbReference>
<dbReference type="Gene3D" id="3.40.50.300">
    <property type="entry name" value="P-loop containing nucleotide triphosphate hydrolases"/>
    <property type="match status" value="2"/>
</dbReference>
<dbReference type="GO" id="GO:0005524">
    <property type="term" value="F:ATP binding"/>
    <property type="evidence" value="ECO:0007669"/>
    <property type="project" value="UniProtKB-KW"/>
</dbReference>
<evidence type="ECO:0000256" key="6">
    <source>
        <dbReference type="ARBA" id="ARBA00022806"/>
    </source>
</evidence>
<dbReference type="VEuPathDB" id="TriTrypDB:TcIL3000_6_4050"/>
<evidence type="ECO:0000256" key="1">
    <source>
        <dbReference type="ARBA" id="ARBA00004604"/>
    </source>
</evidence>
<keyword evidence="5" id="KW-0378">Hydrolase</keyword>
<keyword evidence="6 14" id="KW-0347">Helicase</keyword>
<dbReference type="SUPFAM" id="SSF52540">
    <property type="entry name" value="P-loop containing nucleoside triphosphate hydrolases"/>
    <property type="match status" value="1"/>
</dbReference>
<evidence type="ECO:0000256" key="3">
    <source>
        <dbReference type="ARBA" id="ARBA00012552"/>
    </source>
</evidence>
<evidence type="ECO:0000256" key="7">
    <source>
        <dbReference type="ARBA" id="ARBA00022840"/>
    </source>
</evidence>
<dbReference type="PROSITE" id="PS51192">
    <property type="entry name" value="HELICASE_ATP_BIND_1"/>
    <property type="match status" value="1"/>
</dbReference>
<dbReference type="SMART" id="SM00490">
    <property type="entry name" value="HELICc"/>
    <property type="match status" value="1"/>
</dbReference>
<feature type="domain" description="Helicase ATP-binding" evidence="12">
    <location>
        <begin position="178"/>
        <end position="369"/>
    </location>
</feature>
<dbReference type="PANTHER" id="PTHR18934:SF99">
    <property type="entry name" value="ATP-DEPENDENT RNA HELICASE DHX37-RELATED"/>
    <property type="match status" value="1"/>
</dbReference>
<dbReference type="FunFam" id="3.40.50.300:FF:003770">
    <property type="entry name" value="ATP-dependent RNA helicase DHR1, putative"/>
    <property type="match status" value="1"/>
</dbReference>
<dbReference type="PANTHER" id="PTHR18934">
    <property type="entry name" value="ATP-DEPENDENT RNA HELICASE"/>
    <property type="match status" value="1"/>
</dbReference>
<dbReference type="InterPro" id="IPR011709">
    <property type="entry name" value="DEAD-box_helicase_OB_fold"/>
</dbReference>
<name>G0UP38_TRYCI</name>
<dbReference type="SMART" id="SM00487">
    <property type="entry name" value="DEXDc"/>
    <property type="match status" value="1"/>
</dbReference>
<feature type="compositionally biased region" description="Basic and acidic residues" evidence="11">
    <location>
        <begin position="493"/>
        <end position="502"/>
    </location>
</feature>
<dbReference type="GO" id="GO:0016787">
    <property type="term" value="F:hydrolase activity"/>
    <property type="evidence" value="ECO:0007669"/>
    <property type="project" value="UniProtKB-KW"/>
</dbReference>
<dbReference type="GO" id="GO:0003724">
    <property type="term" value="F:RNA helicase activity"/>
    <property type="evidence" value="ECO:0007669"/>
    <property type="project" value="UniProtKB-EC"/>
</dbReference>
<evidence type="ECO:0000256" key="4">
    <source>
        <dbReference type="ARBA" id="ARBA00022741"/>
    </source>
</evidence>
<proteinExistence type="inferred from homology"/>
<dbReference type="GO" id="GO:0003723">
    <property type="term" value="F:RNA binding"/>
    <property type="evidence" value="ECO:0007669"/>
    <property type="project" value="UniProtKB-KW"/>
</dbReference>
<dbReference type="PROSITE" id="PS51194">
    <property type="entry name" value="HELICASE_CTER"/>
    <property type="match status" value="1"/>
</dbReference>
<dbReference type="CDD" id="cd17982">
    <property type="entry name" value="DEXHc_DHX37"/>
    <property type="match status" value="1"/>
</dbReference>
<dbReference type="Gene3D" id="1.20.120.1080">
    <property type="match status" value="1"/>
</dbReference>
<dbReference type="FunFam" id="3.40.50.300:FF:000637">
    <property type="entry name" value="ATP-dependent RNA helicase DHX37/DHR1"/>
    <property type="match status" value="1"/>
</dbReference>
<accession>G0UP38</accession>
<dbReference type="GO" id="GO:0005730">
    <property type="term" value="C:nucleolus"/>
    <property type="evidence" value="ECO:0007669"/>
    <property type="project" value="UniProtKB-SubCell"/>
</dbReference>
<sequence>MPKRNTISFADLDLSTPLPSFLSSSRELKKKARHEIKKERAMRLKEAGEQLFAAKKVVERHKEFVKSEKCAEHKEKVERKKALLDVQQCTRQNREACEQQRKQEVIARQKNYIADLVSSRVEEETRLEEVRKAVDRDTRNLIRSAPKSVFVNVERRPDIELARKELPVLREEQAIVEAINNTSRTCVLICGETGSGKTTQIPQFLWECGYGDLKGSPFGREGSILVTEPRRVAAISMAKRVAEELNVRFGKEVCFQVRYDNNLSDGFKLKFATEGIVLKEIQSDFLLRRYSVIIVDEAHERSITGDILIGLLSRIMPMRNELYLEELRKNKGVPEKTKLKPLRLVIMSATMRVKDFKDNQKLFPIPPPLVCVEARRFPVTNHFSKRTEMFNYVDEAFRRVCQIHKKLPPGGILVFLATQHEIQYLCERLRTHYSETRVEYYEDSYSKHALLSSDHADKSSDSDETESHGERDEFGLTTEDYALERDEDCDDSIIGKKRERGATDAQDGVEFSEDEVNGEFDTLHILPLYALMESSKQLEVFQKPPPGKRLCVVATNIAETSITIPNIRYVVDSGRIKTKTIDEFTSASCFRIEWTSQASAEQRSGRAGRVAAGHCYRLYSTAVYSNWMPQHSTPEILRAPLESVVLLMKHFCIDHVGTFPFPSPPKESDLKRALTHLRLIGALSPDDEFRITTIGKRLVAYPIPPRFSRVIVEAIDRKLSQFLVTVVILIASVFSTTTSVFTDEGSRLRWMCKDLSDDDKERKQLIQSLSHPGSDLLTFLNAMIVYMIDSSTANCRRYCLIQKSLSEAKHLGEQLRGLAKQDGIGDQIDGTGDADIVQGGELFDERGPVQLPKEQEILLRKLFIIGLVDQIARRATVQECRTHGIEYKGHKTTKTPYITLASSAIVYIHPASSIARTYPPPEYVTFVALQRTIRSESKTPSTMMLGLTIVTKEWLHECGVTID</sequence>
<evidence type="ECO:0000256" key="9">
    <source>
        <dbReference type="ARBA" id="ARBA00023242"/>
    </source>
</evidence>
<protein>
    <recommendedName>
        <fullName evidence="3">RNA helicase</fullName>
        <ecNumber evidence="3">3.6.4.13</ecNumber>
    </recommendedName>
</protein>
<dbReference type="SMART" id="SM00847">
    <property type="entry name" value="HA2"/>
    <property type="match status" value="1"/>
</dbReference>
<dbReference type="Pfam" id="PF04408">
    <property type="entry name" value="WHD_HA2"/>
    <property type="match status" value="1"/>
</dbReference>
<dbReference type="Pfam" id="PF07717">
    <property type="entry name" value="OB_NTP_bind"/>
    <property type="match status" value="1"/>
</dbReference>
<evidence type="ECO:0000256" key="2">
    <source>
        <dbReference type="ARBA" id="ARBA00008792"/>
    </source>
</evidence>
<comment type="similarity">
    <text evidence="2">Belongs to the DEAD box helicase family. DEAH subfamily.</text>
</comment>
<dbReference type="PROSITE" id="PS00690">
    <property type="entry name" value="DEAH_ATP_HELICASE"/>
    <property type="match status" value="1"/>
</dbReference>
<evidence type="ECO:0000256" key="11">
    <source>
        <dbReference type="SAM" id="MobiDB-lite"/>
    </source>
</evidence>
<feature type="region of interest" description="Disordered" evidence="11">
    <location>
        <begin position="452"/>
        <end position="477"/>
    </location>
</feature>
<evidence type="ECO:0000313" key="14">
    <source>
        <dbReference type="EMBL" id="CCC91149.1"/>
    </source>
</evidence>
<dbReference type="InterPro" id="IPR011545">
    <property type="entry name" value="DEAD/DEAH_box_helicase_dom"/>
</dbReference>
<dbReference type="CDD" id="cd18791">
    <property type="entry name" value="SF2_C_RHA"/>
    <property type="match status" value="1"/>
</dbReference>
<feature type="domain" description="Helicase C-terminal" evidence="13">
    <location>
        <begin position="399"/>
        <end position="652"/>
    </location>
</feature>
<dbReference type="EC" id="3.6.4.13" evidence="3"/>
<dbReference type="InterPro" id="IPR014001">
    <property type="entry name" value="Helicase_ATP-bd"/>
</dbReference>
<keyword evidence="9" id="KW-0539">Nucleus</keyword>